<comment type="subunit">
    <text evidence="4">Homodimer.</text>
</comment>
<feature type="binding site" evidence="20">
    <location>
        <position position="789"/>
    </location>
    <ligand>
        <name>substrate</name>
    </ligand>
</feature>
<keyword evidence="15" id="KW-0576">Peroxisome</keyword>
<feature type="binding site" evidence="20">
    <location>
        <position position="389"/>
    </location>
    <ligand>
        <name>FAD</name>
        <dbReference type="ChEBI" id="CHEBI:57692"/>
    </ligand>
</feature>
<dbReference type="FunFam" id="3.10.20.30:FF:000012">
    <property type="entry name" value="Xanthine dehydrogenase/oxidase"/>
    <property type="match status" value="1"/>
</dbReference>
<dbReference type="PROSITE" id="PS51085">
    <property type="entry name" value="2FE2S_FER_2"/>
    <property type="match status" value="1"/>
</dbReference>
<dbReference type="Gene3D" id="3.30.465.10">
    <property type="match status" value="1"/>
</dbReference>
<dbReference type="Pfam" id="PF01315">
    <property type="entry name" value="Ald_Xan_dh_C"/>
    <property type="match status" value="1"/>
</dbReference>
<dbReference type="NCBIfam" id="TIGR02963">
    <property type="entry name" value="xanthine_xdhA"/>
    <property type="match status" value="1"/>
</dbReference>
<dbReference type="InterPro" id="IPR036010">
    <property type="entry name" value="2Fe-2S_ferredoxin-like_sf"/>
</dbReference>
<evidence type="ECO:0000256" key="15">
    <source>
        <dbReference type="ARBA" id="ARBA00023140"/>
    </source>
</evidence>
<evidence type="ECO:0000256" key="8">
    <source>
        <dbReference type="ARBA" id="ARBA00022714"/>
    </source>
</evidence>
<feature type="binding site" evidence="21">
    <location>
        <position position="101"/>
    </location>
    <ligand>
        <name>[2Fe-2S] cluster</name>
        <dbReference type="ChEBI" id="CHEBI:190135"/>
        <label>2</label>
    </ligand>
</feature>
<comment type="similarity">
    <text evidence="3">Belongs to the xanthine dehydrogenase family.</text>
</comment>
<dbReference type="SUPFAM" id="SSF56176">
    <property type="entry name" value="FAD-binding/transporter-associated domain-like"/>
    <property type="match status" value="1"/>
</dbReference>
<keyword evidence="14" id="KW-0520">NAD</keyword>
<keyword evidence="7" id="KW-0285">Flavoprotein</keyword>
<dbReference type="HOGENOM" id="CLU_001681_1_2_1"/>
<feature type="binding site" evidence="20">
    <location>
        <position position="321"/>
    </location>
    <ligand>
        <name>FAD</name>
        <dbReference type="ChEBI" id="CHEBI:57692"/>
    </ligand>
</feature>
<feature type="binding site" evidence="21">
    <location>
        <position position="36"/>
    </location>
    <ligand>
        <name>[2Fe-2S] cluster</name>
        <dbReference type="ChEBI" id="CHEBI:190135"/>
        <label>1</label>
    </ligand>
</feature>
<evidence type="ECO:0000256" key="17">
    <source>
        <dbReference type="ARBA" id="ARBA00049017"/>
    </source>
</evidence>
<keyword evidence="8 21" id="KW-0001">2Fe-2S</keyword>
<dbReference type="GO" id="GO:0004854">
    <property type="term" value="F:xanthine dehydrogenase activity"/>
    <property type="evidence" value="ECO:0007669"/>
    <property type="project" value="UniProtKB-EC"/>
</dbReference>
<dbReference type="Pfam" id="PF00941">
    <property type="entry name" value="FAD_binding_5"/>
    <property type="match status" value="1"/>
</dbReference>
<evidence type="ECO:0000256" key="11">
    <source>
        <dbReference type="ARBA" id="ARBA00023002"/>
    </source>
</evidence>
<feature type="binding site" evidence="20">
    <location>
        <position position="901"/>
    </location>
    <ligand>
        <name>substrate</name>
    </ligand>
</feature>
<dbReference type="PANTHER" id="PTHR45444:SF3">
    <property type="entry name" value="XANTHINE DEHYDROGENASE"/>
    <property type="match status" value="1"/>
</dbReference>
<feature type="binding site" evidence="20">
    <location>
        <position position="997"/>
    </location>
    <ligand>
        <name>substrate</name>
    </ligand>
</feature>
<feature type="binding site" evidence="21">
    <location>
        <position position="1098"/>
    </location>
    <ligand>
        <name>Mo-molybdopterin</name>
        <dbReference type="ChEBI" id="CHEBI:71302"/>
    </ligand>
    <ligandPart>
        <name>Mo</name>
        <dbReference type="ChEBI" id="CHEBI:28685"/>
    </ligandPart>
</feature>
<evidence type="ECO:0000256" key="2">
    <source>
        <dbReference type="ARBA" id="ARBA00004275"/>
    </source>
</evidence>
<comment type="cofactor">
    <cofactor evidence="21">
        <name>[2Fe-2S] cluster</name>
        <dbReference type="ChEBI" id="CHEBI:190135"/>
    </cofactor>
    <text evidence="21">Binds 2 [2Fe-2S] clusters.</text>
</comment>
<dbReference type="PIRSF" id="PIRSF000127">
    <property type="entry name" value="Xanthine_DH"/>
    <property type="match status" value="1"/>
</dbReference>
<dbReference type="Pfam" id="PF03450">
    <property type="entry name" value="CO_deh_flav_C"/>
    <property type="match status" value="1"/>
</dbReference>
<dbReference type="FunCoup" id="K1RQC1">
    <property type="interactions" value="162"/>
</dbReference>
<feature type="binding site" evidence="21">
    <location>
        <position position="135"/>
    </location>
    <ligand>
        <name>[2Fe-2S] cluster</name>
        <dbReference type="ChEBI" id="CHEBI:190135"/>
        <label>2</label>
    </ligand>
</feature>
<keyword evidence="9 21" id="KW-0479">Metal-binding</keyword>
<comment type="catalytic activity">
    <reaction evidence="17">
        <text>xanthine + NAD(+) + H2O = urate + NADH + H(+)</text>
        <dbReference type="Rhea" id="RHEA:16669"/>
        <dbReference type="ChEBI" id="CHEBI:15377"/>
        <dbReference type="ChEBI" id="CHEBI:15378"/>
        <dbReference type="ChEBI" id="CHEBI:17712"/>
        <dbReference type="ChEBI" id="CHEBI:17775"/>
        <dbReference type="ChEBI" id="CHEBI:57540"/>
        <dbReference type="ChEBI" id="CHEBI:57945"/>
        <dbReference type="EC" id="1.17.1.4"/>
    </reaction>
</comment>
<dbReference type="FunFam" id="3.30.43.10:FF:000001">
    <property type="entry name" value="Xanthine dehydrogenase/oxidase"/>
    <property type="match status" value="1"/>
</dbReference>
<dbReference type="InParanoid" id="K1RQC1"/>
<keyword evidence="12 21" id="KW-0408">Iron</keyword>
<dbReference type="SUPFAM" id="SSF47741">
    <property type="entry name" value="CO dehydrogenase ISP C-domain like"/>
    <property type="match status" value="1"/>
</dbReference>
<comment type="cofactor">
    <cofactor evidence="1 20">
        <name>FAD</name>
        <dbReference type="ChEBI" id="CHEBI:57692"/>
    </cofactor>
</comment>
<dbReference type="EC" id="1.17.1.4" evidence="5"/>
<dbReference type="InterPro" id="IPR014307">
    <property type="entry name" value="Xanthine_DH_ssu"/>
</dbReference>
<dbReference type="InterPro" id="IPR036856">
    <property type="entry name" value="Ald_Oxase/Xan_DH_a/b_sf"/>
</dbReference>
<dbReference type="Gene3D" id="3.30.365.10">
    <property type="entry name" value="Aldehyde oxidase/xanthine dehydrogenase, molybdopterin binding domain"/>
    <property type="match status" value="5"/>
</dbReference>
<dbReference type="InterPro" id="IPR002346">
    <property type="entry name" value="Mopterin_DH_FAD-bd"/>
</dbReference>
<feature type="binding site" evidence="21">
    <location>
        <position position="754"/>
    </location>
    <ligand>
        <name>Mo-molybdopterin</name>
        <dbReference type="ChEBI" id="CHEBI:71302"/>
    </ligand>
    <ligandPart>
        <name>Mo</name>
        <dbReference type="ChEBI" id="CHEBI:28685"/>
    </ligandPart>
</feature>
<evidence type="ECO:0000256" key="14">
    <source>
        <dbReference type="ARBA" id="ARBA00023027"/>
    </source>
</evidence>
<dbReference type="Gene3D" id="3.30.390.50">
    <property type="entry name" value="CO dehydrogenase flavoprotein, C-terminal domain"/>
    <property type="match status" value="1"/>
</dbReference>
<feature type="binding site" evidence="20">
    <location>
        <position position="867"/>
    </location>
    <ligand>
        <name>substrate</name>
    </ligand>
</feature>
<keyword evidence="11" id="KW-0560">Oxidoreductase</keyword>
<evidence type="ECO:0000256" key="4">
    <source>
        <dbReference type="ARBA" id="ARBA00011738"/>
    </source>
</evidence>
<evidence type="ECO:0000256" key="6">
    <source>
        <dbReference type="ARBA" id="ARBA00022505"/>
    </source>
</evidence>
<dbReference type="FunFam" id="3.30.365.10:FF:000004">
    <property type="entry name" value="Xanthine dehydrogenase oxidase"/>
    <property type="match status" value="1"/>
</dbReference>
<feature type="binding site" evidence="21">
    <location>
        <position position="58"/>
    </location>
    <ligand>
        <name>[2Fe-2S] cluster</name>
        <dbReference type="ChEBI" id="CHEBI:190135"/>
        <label>1</label>
    </ligand>
</feature>
<dbReference type="SUPFAM" id="SSF54665">
    <property type="entry name" value="CO dehydrogenase molybdoprotein N-domain-like"/>
    <property type="match status" value="1"/>
</dbReference>
<dbReference type="Pfam" id="PF01799">
    <property type="entry name" value="Fer2_2"/>
    <property type="match status" value="1"/>
</dbReference>
<feature type="binding site" evidence="21">
    <location>
        <position position="98"/>
    </location>
    <ligand>
        <name>[2Fe-2S] cluster</name>
        <dbReference type="ChEBI" id="CHEBI:190135"/>
        <label>2</label>
    </ligand>
</feature>
<dbReference type="FunFam" id="3.30.365.10:FF:000003">
    <property type="entry name" value="Aldehyde oxidase 1"/>
    <property type="match status" value="1"/>
</dbReference>
<evidence type="ECO:0000256" key="10">
    <source>
        <dbReference type="ARBA" id="ARBA00022827"/>
    </source>
</evidence>
<organism evidence="22">
    <name type="scientific">Magallana gigas</name>
    <name type="common">Pacific oyster</name>
    <name type="synonym">Crassostrea gigas</name>
    <dbReference type="NCBI Taxonomy" id="29159"/>
    <lineage>
        <taxon>Eukaryota</taxon>
        <taxon>Metazoa</taxon>
        <taxon>Spiralia</taxon>
        <taxon>Lophotrochozoa</taxon>
        <taxon>Mollusca</taxon>
        <taxon>Bivalvia</taxon>
        <taxon>Autobranchia</taxon>
        <taxon>Pteriomorphia</taxon>
        <taxon>Ostreida</taxon>
        <taxon>Ostreoidea</taxon>
        <taxon>Ostreidae</taxon>
        <taxon>Magallana</taxon>
    </lineage>
</organism>
<dbReference type="InterPro" id="IPR006058">
    <property type="entry name" value="2Fe2S_fd_BS"/>
</dbReference>
<dbReference type="InterPro" id="IPR001041">
    <property type="entry name" value="2Fe-2S_ferredoxin-type"/>
</dbReference>
<keyword evidence="13 21" id="KW-0411">Iron-sulfur</keyword>
<evidence type="ECO:0000256" key="12">
    <source>
        <dbReference type="ARBA" id="ARBA00023004"/>
    </source>
</evidence>
<evidence type="ECO:0000256" key="9">
    <source>
        <dbReference type="ARBA" id="ARBA00022723"/>
    </source>
</evidence>
<comment type="cofactor">
    <cofactor evidence="16">
        <name>[2Fe-2S] cluster</name>
        <dbReference type="ChEBI" id="CHEBI:190135"/>
    </cofactor>
</comment>
<evidence type="ECO:0000256" key="7">
    <source>
        <dbReference type="ARBA" id="ARBA00022630"/>
    </source>
</evidence>
<proteinExistence type="inferred from homology"/>
<dbReference type="InterPro" id="IPR000674">
    <property type="entry name" value="Ald_Oxase/Xan_DH_a/b"/>
</dbReference>
<dbReference type="InterPro" id="IPR016169">
    <property type="entry name" value="FAD-bd_PCMH_sub2"/>
</dbReference>
<dbReference type="FunFam" id="3.30.390.50:FF:000001">
    <property type="entry name" value="Xanthine dehydrogenase oxidase"/>
    <property type="match status" value="1"/>
</dbReference>
<dbReference type="Gene3D" id="3.30.43.10">
    <property type="entry name" value="Uridine Diphospho-n-acetylenolpyruvylglucosamine Reductase, domain 2"/>
    <property type="match status" value="1"/>
</dbReference>
<dbReference type="InterPro" id="IPR016208">
    <property type="entry name" value="Ald_Oxase/xanthine_DH-like"/>
</dbReference>
<dbReference type="SMART" id="SM01008">
    <property type="entry name" value="Ald_Xan_dh_C"/>
    <property type="match status" value="1"/>
</dbReference>
<accession>K1RQC1</accession>
<dbReference type="PROSITE" id="PS00197">
    <property type="entry name" value="2FE2S_FER_1"/>
    <property type="match status" value="1"/>
</dbReference>
<dbReference type="InterPro" id="IPR012675">
    <property type="entry name" value="Beta-grasp_dom_sf"/>
</dbReference>
<dbReference type="InterPro" id="IPR046867">
    <property type="entry name" value="AldOxase/xan_DH_MoCoBD2"/>
</dbReference>
<dbReference type="GO" id="GO:0071949">
    <property type="term" value="F:FAD binding"/>
    <property type="evidence" value="ECO:0007669"/>
    <property type="project" value="InterPro"/>
</dbReference>
<dbReference type="SUPFAM" id="SSF55447">
    <property type="entry name" value="CO dehydrogenase flavoprotein C-terminal domain-like"/>
    <property type="match status" value="1"/>
</dbReference>
<evidence type="ECO:0000256" key="5">
    <source>
        <dbReference type="ARBA" id="ARBA00013123"/>
    </source>
</evidence>
<dbReference type="FunFam" id="3.90.1170.50:FF:000001">
    <property type="entry name" value="Aldehyde oxidase 1"/>
    <property type="match status" value="1"/>
</dbReference>
<feature type="binding site" evidence="21">
    <location>
        <position position="33"/>
    </location>
    <ligand>
        <name>[2Fe-2S] cluster</name>
        <dbReference type="ChEBI" id="CHEBI:190135"/>
        <label>1</label>
    </ligand>
</feature>
<dbReference type="SMART" id="SM01092">
    <property type="entry name" value="CO_deh_flav_C"/>
    <property type="match status" value="1"/>
</dbReference>
<dbReference type="EMBL" id="JH818926">
    <property type="protein sequence ID" value="EKC36531.1"/>
    <property type="molecule type" value="Genomic_DNA"/>
</dbReference>
<dbReference type="GO" id="GO:0051537">
    <property type="term" value="F:2 iron, 2 sulfur cluster binding"/>
    <property type="evidence" value="ECO:0007669"/>
    <property type="project" value="UniProtKB-KW"/>
</dbReference>
<feature type="binding site" evidence="21">
    <location>
        <position position="133"/>
    </location>
    <ligand>
        <name>[2Fe-2S] cluster</name>
        <dbReference type="ChEBI" id="CHEBI:190135"/>
        <label>2</label>
    </ligand>
</feature>
<dbReference type="Gene3D" id="3.90.1170.50">
    <property type="entry name" value="Aldehyde oxidase/xanthine dehydrogenase, a/b hammerhead"/>
    <property type="match status" value="1"/>
</dbReference>
<dbReference type="InterPro" id="IPR005107">
    <property type="entry name" value="CO_DH_flav_C"/>
</dbReference>
<feature type="active site" description="Proton acceptor" evidence="19">
    <location>
        <position position="1280"/>
    </location>
</feature>
<dbReference type="InterPro" id="IPR008274">
    <property type="entry name" value="AldOxase/xan_DH_MoCoBD1"/>
</dbReference>
<evidence type="ECO:0000313" key="22">
    <source>
        <dbReference type="EMBL" id="EKC36531.1"/>
    </source>
</evidence>
<comment type="subcellular location">
    <subcellularLocation>
        <location evidence="2">Peroxisome</location>
    </subcellularLocation>
</comment>
<feature type="binding site" evidence="21">
    <location>
        <position position="785"/>
    </location>
    <ligand>
        <name>Mo-molybdopterin</name>
        <dbReference type="ChEBI" id="CHEBI:71302"/>
    </ligand>
    <ligandPart>
        <name>Mo</name>
        <dbReference type="ChEBI" id="CHEBI:28685"/>
    </ligandPart>
</feature>
<feature type="binding site" evidence="21">
    <location>
        <position position="899"/>
    </location>
    <ligand>
        <name>Mo-molybdopterin</name>
        <dbReference type="ChEBI" id="CHEBI:71302"/>
    </ligand>
    <ligandPart>
        <name>Mo</name>
        <dbReference type="ChEBI" id="CHEBI:28685"/>
    </ligandPart>
</feature>
<evidence type="ECO:0000256" key="20">
    <source>
        <dbReference type="PIRSR" id="PIRSR000127-2"/>
    </source>
</evidence>
<feature type="binding site" evidence="20">
    <location>
        <begin position="241"/>
        <end position="248"/>
    </location>
    <ligand>
        <name>FAD</name>
        <dbReference type="ChEBI" id="CHEBI:57692"/>
    </ligand>
</feature>
<evidence type="ECO:0000256" key="19">
    <source>
        <dbReference type="PIRSR" id="PIRSR000127-1"/>
    </source>
</evidence>
<feature type="binding site" evidence="20">
    <location>
        <position position="407"/>
    </location>
    <ligand>
        <name>FAD</name>
        <dbReference type="ChEBI" id="CHEBI:57692"/>
    </ligand>
</feature>
<evidence type="ECO:0000256" key="3">
    <source>
        <dbReference type="ARBA" id="ARBA00006849"/>
    </source>
</evidence>
<dbReference type="InterPro" id="IPR016167">
    <property type="entry name" value="FAD-bd_PCMH_sub1"/>
</dbReference>
<protein>
    <recommendedName>
        <fullName evidence="5">xanthine dehydrogenase</fullName>
        <ecNumber evidence="5">1.17.1.4</ecNumber>
    </recommendedName>
</protein>
<dbReference type="PANTHER" id="PTHR45444">
    <property type="entry name" value="XANTHINE DEHYDROGENASE"/>
    <property type="match status" value="1"/>
</dbReference>
<dbReference type="GO" id="GO:0005777">
    <property type="term" value="C:peroxisome"/>
    <property type="evidence" value="ECO:0007669"/>
    <property type="project" value="UniProtKB-SubCell"/>
</dbReference>
<evidence type="ECO:0000256" key="21">
    <source>
        <dbReference type="PIRSR" id="PIRSR000127-3"/>
    </source>
</evidence>
<dbReference type="InterPro" id="IPR016166">
    <property type="entry name" value="FAD-bd_PCMH"/>
</dbReference>
<dbReference type="Gene3D" id="3.10.20.30">
    <property type="match status" value="1"/>
</dbReference>
<dbReference type="GO" id="GO:0005506">
    <property type="term" value="F:iron ion binding"/>
    <property type="evidence" value="ECO:0007669"/>
    <property type="project" value="InterPro"/>
</dbReference>
<dbReference type="InterPro" id="IPR036884">
    <property type="entry name" value="2Fe-2S-bd_dom_sf"/>
</dbReference>
<keyword evidence="6 21" id="KW-0500">Molybdenum</keyword>
<dbReference type="SUPFAM" id="SSF54292">
    <property type="entry name" value="2Fe-2S ferredoxin-like"/>
    <property type="match status" value="1"/>
</dbReference>
<dbReference type="InterPro" id="IPR036318">
    <property type="entry name" value="FAD-bd_PCMH-like_sf"/>
</dbReference>
<gene>
    <name evidence="22" type="ORF">CGI_10024698</name>
</gene>
<keyword evidence="10 20" id="KW-0274">FAD</keyword>
<dbReference type="Pfam" id="PF20256">
    <property type="entry name" value="MoCoBD_2"/>
    <property type="match status" value="1"/>
</dbReference>
<evidence type="ECO:0000256" key="13">
    <source>
        <dbReference type="ARBA" id="ARBA00023014"/>
    </source>
</evidence>
<feature type="binding site" evidence="21">
    <location>
        <position position="28"/>
    </location>
    <ligand>
        <name>[2Fe-2S] cluster</name>
        <dbReference type="ChEBI" id="CHEBI:190135"/>
        <label>1</label>
    </ligand>
</feature>
<dbReference type="Gene3D" id="1.10.150.120">
    <property type="entry name" value="[2Fe-2S]-binding domain"/>
    <property type="match status" value="1"/>
</dbReference>
<evidence type="ECO:0000256" key="18">
    <source>
        <dbReference type="ARBA" id="ARBA00049517"/>
    </source>
</evidence>
<comment type="catalytic activity">
    <reaction evidence="18">
        <text>hypoxanthine + NAD(+) + H2O = xanthine + NADH + H(+)</text>
        <dbReference type="Rhea" id="RHEA:24670"/>
        <dbReference type="ChEBI" id="CHEBI:15377"/>
        <dbReference type="ChEBI" id="CHEBI:15378"/>
        <dbReference type="ChEBI" id="CHEBI:17368"/>
        <dbReference type="ChEBI" id="CHEBI:17712"/>
        <dbReference type="ChEBI" id="CHEBI:57540"/>
        <dbReference type="ChEBI" id="CHEBI:57945"/>
        <dbReference type="EC" id="1.17.1.4"/>
    </reaction>
</comment>
<reference evidence="22" key="1">
    <citation type="journal article" date="2012" name="Nature">
        <title>The oyster genome reveals stress adaptation and complexity of shell formation.</title>
        <authorList>
            <person name="Zhang G."/>
            <person name="Fang X."/>
            <person name="Guo X."/>
            <person name="Li L."/>
            <person name="Luo R."/>
            <person name="Xu F."/>
            <person name="Yang P."/>
            <person name="Zhang L."/>
            <person name="Wang X."/>
            <person name="Qi H."/>
            <person name="Xiong Z."/>
            <person name="Que H."/>
            <person name="Xie Y."/>
            <person name="Holland P.W."/>
            <person name="Paps J."/>
            <person name="Zhu Y."/>
            <person name="Wu F."/>
            <person name="Chen Y."/>
            <person name="Wang J."/>
            <person name="Peng C."/>
            <person name="Meng J."/>
            <person name="Yang L."/>
            <person name="Liu J."/>
            <person name="Wen B."/>
            <person name="Zhang N."/>
            <person name="Huang Z."/>
            <person name="Zhu Q."/>
            <person name="Feng Y."/>
            <person name="Mount A."/>
            <person name="Hedgecock D."/>
            <person name="Xu Z."/>
            <person name="Liu Y."/>
            <person name="Domazet-Loso T."/>
            <person name="Du Y."/>
            <person name="Sun X."/>
            <person name="Zhang S."/>
            <person name="Liu B."/>
            <person name="Cheng P."/>
            <person name="Jiang X."/>
            <person name="Li J."/>
            <person name="Fan D."/>
            <person name="Wang W."/>
            <person name="Fu W."/>
            <person name="Wang T."/>
            <person name="Wang B."/>
            <person name="Zhang J."/>
            <person name="Peng Z."/>
            <person name="Li Y."/>
            <person name="Li N."/>
            <person name="Wang J."/>
            <person name="Chen M."/>
            <person name="He Y."/>
            <person name="Tan F."/>
            <person name="Song X."/>
            <person name="Zheng Q."/>
            <person name="Huang R."/>
            <person name="Yang H."/>
            <person name="Du X."/>
            <person name="Chen L."/>
            <person name="Yang M."/>
            <person name="Gaffney P.M."/>
            <person name="Wang S."/>
            <person name="Luo L."/>
            <person name="She Z."/>
            <person name="Ming Y."/>
            <person name="Huang W."/>
            <person name="Zhang S."/>
            <person name="Huang B."/>
            <person name="Zhang Y."/>
            <person name="Qu T."/>
            <person name="Ni P."/>
            <person name="Miao G."/>
            <person name="Wang J."/>
            <person name="Wang Q."/>
            <person name="Steinberg C.E."/>
            <person name="Wang H."/>
            <person name="Li N."/>
            <person name="Qian L."/>
            <person name="Zhang G."/>
            <person name="Li Y."/>
            <person name="Yang H."/>
            <person name="Liu X."/>
            <person name="Wang J."/>
            <person name="Yin Y."/>
            <person name="Wang J."/>
        </authorList>
    </citation>
    <scope>NUCLEOTIDE SEQUENCE [LARGE SCALE GENOMIC DNA]</scope>
    <source>
        <strain evidence="22">05x7-T-G4-1.051#20</strain>
    </source>
</reference>
<comment type="cofactor">
    <cofactor evidence="21">
        <name>Mo-molybdopterin</name>
        <dbReference type="ChEBI" id="CHEBI:71302"/>
    </cofactor>
    <text evidence="21">Binds 1 Mo-molybdopterin (Mo-MPT) cofactor per subunit.</text>
</comment>
<dbReference type="FunFam" id="3.30.465.10:FF:000004">
    <property type="entry name" value="Xanthine dehydrogenase/oxidase"/>
    <property type="match status" value="1"/>
</dbReference>
<dbReference type="InterPro" id="IPR002888">
    <property type="entry name" value="2Fe-2S-bd"/>
</dbReference>
<name>K1RQC1_MAGGI</name>
<feature type="binding site" evidence="20">
    <location>
        <position position="344"/>
    </location>
    <ligand>
        <name>FAD</name>
        <dbReference type="ChEBI" id="CHEBI:57692"/>
    </ligand>
</feature>
<dbReference type="InterPro" id="IPR037165">
    <property type="entry name" value="AldOxase/xan_DH_Mopterin-bd_sf"/>
</dbReference>
<evidence type="ECO:0000256" key="1">
    <source>
        <dbReference type="ARBA" id="ARBA00001974"/>
    </source>
</evidence>
<dbReference type="PROSITE" id="PS51387">
    <property type="entry name" value="FAD_PCMH"/>
    <property type="match status" value="1"/>
</dbReference>
<dbReference type="InterPro" id="IPR036683">
    <property type="entry name" value="CO_DH_flav_C_dom_sf"/>
</dbReference>
<dbReference type="SUPFAM" id="SSF56003">
    <property type="entry name" value="Molybdenum cofactor-binding domain"/>
    <property type="match status" value="2"/>
</dbReference>
<dbReference type="Pfam" id="PF02738">
    <property type="entry name" value="MoCoBD_1"/>
    <property type="match status" value="1"/>
</dbReference>
<evidence type="ECO:0000256" key="16">
    <source>
        <dbReference type="ARBA" id="ARBA00034078"/>
    </source>
</evidence>
<sequence length="1348" mass="148529">MVKASASEPKDSRGISVDLKLSGTKLGCGEGGCGACTVMLSKYDPVSKTVRHFSANACLAPLCAMHGLAVTTVEGIGSVKNGLHPVQERIAKSHGSQCGFCTPGIVMSMYTLLRNNPLPTQTEMESAFEGNLCRCTGYRPILDGFRTFTKEYCQMGEKCCRNTNFIQCNGNPEEGLSSELFDSSKFLPPDSSQDPIFPPALRTDKYDQQSLSFTGERTTWYRPTCLRELVELKHSYPDARLVIGNTEVGVEIKLKNMHYKTLIAPTHIPELNKISKEDDGISFGASVTLSMIEETLLESINEKQESRNRMFTAVVEMLRWFAGHQIRNVAAVAGNIMTASPISDLNPLFLAAGVTLTVASKDGGTRQIVMDEKFFLGYRKTAVKPDEVLVSVKLPYTQKDEFFYGYKQANRREDDIAIVNAGIQVQFEPNSNVIKGMRLAFGGMAPITVMATTAMKNCVGRKWEDDLVKDMAEWLASDLPLPPGSPGGMTEYRRTLCISFFYKFYLTVLMQIRKRLSGVVQSKVPTSHKSATAIFQRDPTKSTQLYEEVPPSQGQRDPLGRPITHLSAAKQASGEAIYIDDIPLYENEKYLAFVTSQKAHANILSIDPSEALNMPGVVDFVSHKDVQGHNNWGIFADEEIFAKEKVLCMGQVIGAVVADTQVHAQRAAKVVKVEYEELEPVITIKDAIKKGSFYTNYNNSISNGDVVKGFEMADDIVEGEVSMGGQEHFYLETHASLAVPRGEDGEMELFVSTQNPTETQHVVAEALGVAANKIVCRVKRMGGGFGGKETRNIAFAVPIAVAAAKLGCPVRNMLDRDEDMVSSGTRHPFYGKYKVGFTKDGKITAVECDIYNNAGHSLDLSAAVMDRALFHSDATYKIPNIRVTGRLCKTNIPSNTAFRGFGGPQGMFIAENWIEHIAKTLDIPAKQVREKNMYNEGEKTHFNQPLIQCNVKRCWEECLERSDYCNRRKDIDIFNSENRWKKRGMSIIPTKFGISYTALFLNQAGALVIIYKDGSVLVTHGGTEMGQGLHTKMIQAGALVIIYKDGSVLVTHGGTEMGQGLHTKMIQVAARSLEIPETKIHISETSTNTVPNTSATAASASSDLNGMAIKNACEILLERLKPYKNSNPKGTWEDWVNAAYFDRTSLSTTGFYKTPNIGYDFKTNSGNAFNYFSFGVACSEVEIDCLTGDHKVLRTDIVMDVGVSLNPAIDIGQIEGGFTQGYGLMMLEQQKYSPNGFQFTRGPGNYKIPGFGDVPVEFNVSLLKGSVNERAVYSSKAIGEPPLFLASSIFFATKDAISSARVDAGLNDYFQLKSPATPERIRMACQDQFTKLFPEAPTDSYKPWFVEL</sequence>